<feature type="region of interest" description="Disordered" evidence="1">
    <location>
        <begin position="1"/>
        <end position="30"/>
    </location>
</feature>
<evidence type="ECO:0000313" key="3">
    <source>
        <dbReference type="Proteomes" id="UP001212997"/>
    </source>
</evidence>
<name>A0AAD5UPM3_9APHY</name>
<evidence type="ECO:0000256" key="1">
    <source>
        <dbReference type="SAM" id="MobiDB-lite"/>
    </source>
</evidence>
<feature type="compositionally biased region" description="Basic residues" evidence="1">
    <location>
        <begin position="58"/>
        <end position="70"/>
    </location>
</feature>
<proteinExistence type="predicted"/>
<keyword evidence="3" id="KW-1185">Reference proteome</keyword>
<dbReference type="Proteomes" id="UP001212997">
    <property type="component" value="Unassembled WGS sequence"/>
</dbReference>
<gene>
    <name evidence="2" type="ORF">NLI96_g12556</name>
</gene>
<accession>A0AAD5UPM3</accession>
<organism evidence="2 3">
    <name type="scientific">Meripilus lineatus</name>
    <dbReference type="NCBI Taxonomy" id="2056292"/>
    <lineage>
        <taxon>Eukaryota</taxon>
        <taxon>Fungi</taxon>
        <taxon>Dikarya</taxon>
        <taxon>Basidiomycota</taxon>
        <taxon>Agaricomycotina</taxon>
        <taxon>Agaricomycetes</taxon>
        <taxon>Polyporales</taxon>
        <taxon>Meripilaceae</taxon>
        <taxon>Meripilus</taxon>
    </lineage>
</organism>
<dbReference type="EMBL" id="JANAWD010001108">
    <property type="protein sequence ID" value="KAJ3474264.1"/>
    <property type="molecule type" value="Genomic_DNA"/>
</dbReference>
<protein>
    <submittedName>
        <fullName evidence="2">Uncharacterized protein</fullName>
    </submittedName>
</protein>
<comment type="caution">
    <text evidence="2">The sequence shown here is derived from an EMBL/GenBank/DDBJ whole genome shotgun (WGS) entry which is preliminary data.</text>
</comment>
<sequence>MSILKSKSNNSLPEEDPEESSSFSLERPEELRKPSFSFTFFDARRTSHIQSSLPSNKPRIHTRSHSRRPSTRPTQTSRRVCAVPQTFTSIQSDFTQKQNDYFGLFRRMHCWKLARFPWMWGRVKAFDDRLVGRISGMGGRRVRSVMDLIGWNGRLNVCMENRPASHRRLTFDGDFVMTG</sequence>
<evidence type="ECO:0000313" key="2">
    <source>
        <dbReference type="EMBL" id="KAJ3474264.1"/>
    </source>
</evidence>
<dbReference type="AlphaFoldDB" id="A0AAD5UPM3"/>
<reference evidence="2" key="1">
    <citation type="submission" date="2022-07" db="EMBL/GenBank/DDBJ databases">
        <title>Genome Sequence of Physisporinus lineatus.</title>
        <authorList>
            <person name="Buettner E."/>
        </authorList>
    </citation>
    <scope>NUCLEOTIDE SEQUENCE</scope>
    <source>
        <strain evidence="2">VT162</strain>
    </source>
</reference>
<feature type="region of interest" description="Disordered" evidence="1">
    <location>
        <begin position="48"/>
        <end position="78"/>
    </location>
</feature>